<organism evidence="4 5">
    <name type="scientific">Ophiocordyceps australis</name>
    <dbReference type="NCBI Taxonomy" id="1399860"/>
    <lineage>
        <taxon>Eukaryota</taxon>
        <taxon>Fungi</taxon>
        <taxon>Dikarya</taxon>
        <taxon>Ascomycota</taxon>
        <taxon>Pezizomycotina</taxon>
        <taxon>Sordariomycetes</taxon>
        <taxon>Hypocreomycetidae</taxon>
        <taxon>Hypocreales</taxon>
        <taxon>Ophiocordycipitaceae</taxon>
        <taxon>Ophiocordyceps</taxon>
    </lineage>
</organism>
<evidence type="ECO:0000313" key="4">
    <source>
        <dbReference type="EMBL" id="PHH75113.1"/>
    </source>
</evidence>
<evidence type="ECO:0000313" key="5">
    <source>
        <dbReference type="Proteomes" id="UP000224854"/>
    </source>
</evidence>
<comment type="caution">
    <text evidence="4">The sequence shown here is derived from an EMBL/GenBank/DDBJ whole genome shotgun (WGS) entry which is preliminary data.</text>
</comment>
<name>A0A2C5Z5I6_9HYPO</name>
<reference evidence="4 5" key="1">
    <citation type="submission" date="2017-06" db="EMBL/GenBank/DDBJ databases">
        <title>Ant-infecting Ophiocordyceps genomes reveal a high diversity of potential behavioral manipulation genes and a possible major role for enterotoxins.</title>
        <authorList>
            <person name="De Bekker C."/>
            <person name="Evans H.C."/>
            <person name="Brachmann A."/>
            <person name="Hughes D.P."/>
        </authorList>
    </citation>
    <scope>NUCLEOTIDE SEQUENCE [LARGE SCALE GENOMIC DNA]</scope>
    <source>
        <strain evidence="4 5">1348a</strain>
    </source>
</reference>
<dbReference type="Gene3D" id="3.40.30.10">
    <property type="entry name" value="Glutaredoxin"/>
    <property type="match status" value="1"/>
</dbReference>
<dbReference type="CDD" id="cd02947">
    <property type="entry name" value="TRX_family"/>
    <property type="match status" value="1"/>
</dbReference>
<keyword evidence="2" id="KW-1015">Disulfide bond</keyword>
<evidence type="ECO:0000256" key="1">
    <source>
        <dbReference type="ARBA" id="ARBA00008987"/>
    </source>
</evidence>
<dbReference type="EMBL" id="NJEU01000390">
    <property type="protein sequence ID" value="PHH75113.1"/>
    <property type="molecule type" value="Genomic_DNA"/>
</dbReference>
<dbReference type="Pfam" id="PF00085">
    <property type="entry name" value="Thioredoxin"/>
    <property type="match status" value="1"/>
</dbReference>
<dbReference type="Proteomes" id="UP000224854">
    <property type="component" value="Unassembled WGS sequence"/>
</dbReference>
<evidence type="ECO:0000259" key="3">
    <source>
        <dbReference type="PROSITE" id="PS51352"/>
    </source>
</evidence>
<proteinExistence type="inferred from homology"/>
<dbReference type="PROSITE" id="PS51352">
    <property type="entry name" value="THIOREDOXIN_2"/>
    <property type="match status" value="1"/>
</dbReference>
<dbReference type="InterPro" id="IPR036249">
    <property type="entry name" value="Thioredoxin-like_sf"/>
</dbReference>
<dbReference type="OrthoDB" id="10263751at2759"/>
<dbReference type="AlphaFoldDB" id="A0A2C5Z5I6"/>
<feature type="domain" description="Thioredoxin" evidence="3">
    <location>
        <begin position="19"/>
        <end position="153"/>
    </location>
</feature>
<evidence type="ECO:0000256" key="2">
    <source>
        <dbReference type="ARBA" id="ARBA00023157"/>
    </source>
</evidence>
<dbReference type="PANTHER" id="PTHR46115">
    <property type="entry name" value="THIOREDOXIN-LIKE PROTEIN 1"/>
    <property type="match status" value="1"/>
</dbReference>
<gene>
    <name evidence="4" type="ORF">CDD82_4590</name>
</gene>
<protein>
    <recommendedName>
        <fullName evidence="3">Thioredoxin domain-containing protein</fullName>
    </recommendedName>
</protein>
<dbReference type="SUPFAM" id="SSF52833">
    <property type="entry name" value="Thioredoxin-like"/>
    <property type="match status" value="1"/>
</dbReference>
<keyword evidence="5" id="KW-1185">Reference proteome</keyword>
<dbReference type="InterPro" id="IPR013766">
    <property type="entry name" value="Thioredoxin_domain"/>
</dbReference>
<accession>A0A2C5Z5I6</accession>
<sequence length="162" mass="17590">MPSTRLQAVSCITRRLLVPSTARTAPSITFCQRLYASDAKQPSNMSPVTDIKSMTQFKSFINDNPYVALQAHATWCGPCKAISPIFEKHADALARPDTLAFARFDTDDVPDLAHELNIRSIPAFFFFEKGEKTNNVAGAAPPALEKAVKELAAKADSSATTS</sequence>
<comment type="similarity">
    <text evidence="1">Belongs to the thioredoxin family.</text>
</comment>